<proteinExistence type="predicted"/>
<dbReference type="Pfam" id="PF11694">
    <property type="entry name" value="DUF3290"/>
    <property type="match status" value="1"/>
</dbReference>
<name>A0A930GYH0_9FIRM</name>
<accession>A0A930GYH0</accession>
<organism evidence="2 3">
    <name type="scientific">Oribacterium sinus</name>
    <dbReference type="NCBI Taxonomy" id="237576"/>
    <lineage>
        <taxon>Bacteria</taxon>
        <taxon>Bacillati</taxon>
        <taxon>Bacillota</taxon>
        <taxon>Clostridia</taxon>
        <taxon>Lachnospirales</taxon>
        <taxon>Lachnospiraceae</taxon>
        <taxon>Oribacterium</taxon>
    </lineage>
</organism>
<evidence type="ECO:0000256" key="1">
    <source>
        <dbReference type="SAM" id="Phobius"/>
    </source>
</evidence>
<dbReference type="RefSeq" id="WP_304071641.1">
    <property type="nucleotide sequence ID" value="NZ_CAUQVT010000073.1"/>
</dbReference>
<dbReference type="Proteomes" id="UP000775770">
    <property type="component" value="Unassembled WGS sequence"/>
</dbReference>
<keyword evidence="1" id="KW-1133">Transmembrane helix</keyword>
<protein>
    <submittedName>
        <fullName evidence="2">DUF3290 family protein</fullName>
    </submittedName>
</protein>
<sequence>MKFYSYEYLLSRIEVTNWLQITFAAISALLLLFALIMSFRDKKTTKYRELSLIALLLVLVTISVHINNYQSHKRIDDQYSTALRVIEQVAVLLEEDKTDLYINTQAARDGAIIKTKEDQFYRIISVDENVLLEKMDVYNPQIEIVDVEK</sequence>
<gene>
    <name evidence="2" type="ORF">HXM90_05680</name>
</gene>
<keyword evidence="1" id="KW-0812">Transmembrane</keyword>
<keyword evidence="1" id="KW-0472">Membrane</keyword>
<evidence type="ECO:0000313" key="3">
    <source>
        <dbReference type="Proteomes" id="UP000775770"/>
    </source>
</evidence>
<feature type="transmembrane region" description="Helical" evidence="1">
    <location>
        <begin position="18"/>
        <end position="38"/>
    </location>
</feature>
<comment type="caution">
    <text evidence="2">The sequence shown here is derived from an EMBL/GenBank/DDBJ whole genome shotgun (WGS) entry which is preliminary data.</text>
</comment>
<dbReference type="AlphaFoldDB" id="A0A930GYH0"/>
<evidence type="ECO:0000313" key="2">
    <source>
        <dbReference type="EMBL" id="MBF1272896.1"/>
    </source>
</evidence>
<feature type="transmembrane region" description="Helical" evidence="1">
    <location>
        <begin position="50"/>
        <end position="66"/>
    </location>
</feature>
<dbReference type="InterPro" id="IPR021707">
    <property type="entry name" value="DUF3290"/>
</dbReference>
<reference evidence="2" key="1">
    <citation type="submission" date="2020-04" db="EMBL/GenBank/DDBJ databases">
        <title>Deep metagenomics examines the oral microbiome during advanced dental caries in children, revealing novel taxa and co-occurrences with host molecules.</title>
        <authorList>
            <person name="Baker J.L."/>
            <person name="Morton J.T."/>
            <person name="Dinis M."/>
            <person name="Alvarez R."/>
            <person name="Tran N.C."/>
            <person name="Knight R."/>
            <person name="Edlund A."/>
        </authorList>
    </citation>
    <scope>NUCLEOTIDE SEQUENCE</scope>
    <source>
        <strain evidence="2">JCVI_38_bin.19</strain>
    </source>
</reference>
<dbReference type="EMBL" id="JABZRA010000069">
    <property type="protein sequence ID" value="MBF1272896.1"/>
    <property type="molecule type" value="Genomic_DNA"/>
</dbReference>